<name>A0A8J3ESJ4_9ACTN</name>
<feature type="binding site" evidence="16">
    <location>
        <position position="68"/>
    </location>
    <ligand>
        <name>Zn(2+)</name>
        <dbReference type="ChEBI" id="CHEBI:29105"/>
        <note>catalytic</note>
    </ligand>
</feature>
<dbReference type="Pfam" id="PF02163">
    <property type="entry name" value="Peptidase_M50"/>
    <property type="match status" value="2"/>
</dbReference>
<dbReference type="PANTHER" id="PTHR39188:SF3">
    <property type="entry name" value="STAGE IV SPORULATION PROTEIN FB"/>
    <property type="match status" value="1"/>
</dbReference>
<dbReference type="InterPro" id="IPR008915">
    <property type="entry name" value="Peptidase_M50"/>
</dbReference>
<comment type="cofactor">
    <cofactor evidence="14 16">
        <name>Zn(2+)</name>
        <dbReference type="ChEBI" id="CHEBI:29105"/>
    </cofactor>
    <text evidence="14 16">Binds 1 zinc ion per subunit.</text>
</comment>
<evidence type="ECO:0000256" key="7">
    <source>
        <dbReference type="ARBA" id="ARBA00022737"/>
    </source>
</evidence>
<keyword evidence="13 14" id="KW-0472">Membrane</keyword>
<evidence type="ECO:0000256" key="11">
    <source>
        <dbReference type="ARBA" id="ARBA00023049"/>
    </source>
</evidence>
<feature type="domain" description="Peptidase M50" evidence="17">
    <location>
        <begin position="54"/>
        <end position="127"/>
    </location>
</feature>
<keyword evidence="10 14" id="KW-1133">Transmembrane helix</keyword>
<dbReference type="PIRSF" id="PIRSF006404">
    <property type="entry name" value="UCP006404_Pept_M50_CBS"/>
    <property type="match status" value="1"/>
</dbReference>
<proteinExistence type="inferred from homology"/>
<comment type="similarity">
    <text evidence="2 14">Belongs to the peptidase M50B family.</text>
</comment>
<feature type="transmembrane region" description="Helical" evidence="14">
    <location>
        <begin position="16"/>
        <end position="34"/>
    </location>
</feature>
<keyword evidence="7" id="KW-0677">Repeat</keyword>
<feature type="transmembrane region" description="Helical" evidence="14">
    <location>
        <begin position="215"/>
        <end position="233"/>
    </location>
</feature>
<evidence type="ECO:0000259" key="17">
    <source>
        <dbReference type="Pfam" id="PF02163"/>
    </source>
</evidence>
<evidence type="ECO:0000256" key="12">
    <source>
        <dbReference type="ARBA" id="ARBA00023122"/>
    </source>
</evidence>
<feature type="transmembrane region" description="Helical" evidence="14">
    <location>
        <begin position="104"/>
        <end position="128"/>
    </location>
</feature>
<dbReference type="AlphaFoldDB" id="A0A8J3ESJ4"/>
<feature type="transmembrane region" description="Helical" evidence="14">
    <location>
        <begin position="46"/>
        <end position="66"/>
    </location>
</feature>
<protein>
    <recommendedName>
        <fullName evidence="14">Zinc metalloprotease</fullName>
    </recommendedName>
</protein>
<feature type="binding site" evidence="16">
    <location>
        <position position="64"/>
    </location>
    <ligand>
        <name>Zn(2+)</name>
        <dbReference type="ChEBI" id="CHEBI:29105"/>
        <note>catalytic</note>
    </ligand>
</feature>
<dbReference type="GO" id="GO:0008237">
    <property type="term" value="F:metallopeptidase activity"/>
    <property type="evidence" value="ECO:0007669"/>
    <property type="project" value="UniProtKB-UniRule"/>
</dbReference>
<evidence type="ECO:0000256" key="9">
    <source>
        <dbReference type="ARBA" id="ARBA00022833"/>
    </source>
</evidence>
<dbReference type="Proteomes" id="UP000650511">
    <property type="component" value="Unassembled WGS sequence"/>
</dbReference>
<dbReference type="OrthoDB" id="9781963at2"/>
<evidence type="ECO:0000256" key="2">
    <source>
        <dbReference type="ARBA" id="ARBA00007931"/>
    </source>
</evidence>
<dbReference type="EMBL" id="BMHA01000001">
    <property type="protein sequence ID" value="GGI02950.1"/>
    <property type="molecule type" value="Genomic_DNA"/>
</dbReference>
<dbReference type="GO" id="GO:0046872">
    <property type="term" value="F:metal ion binding"/>
    <property type="evidence" value="ECO:0007669"/>
    <property type="project" value="UniProtKB-UniRule"/>
</dbReference>
<dbReference type="CDD" id="cd06164">
    <property type="entry name" value="S2P-M50_SpoIVFB_CBS"/>
    <property type="match status" value="1"/>
</dbReference>
<feature type="binding site" evidence="16">
    <location>
        <position position="166"/>
    </location>
    <ligand>
        <name>Zn(2+)</name>
        <dbReference type="ChEBI" id="CHEBI:29105"/>
        <note>catalytic</note>
    </ligand>
</feature>
<evidence type="ECO:0000256" key="1">
    <source>
        <dbReference type="ARBA" id="ARBA00004651"/>
    </source>
</evidence>
<dbReference type="PANTHER" id="PTHR39188">
    <property type="entry name" value="MEMBRANE-ASSOCIATED ZINC METALLOPROTEASE M50B"/>
    <property type="match status" value="1"/>
</dbReference>
<evidence type="ECO:0000256" key="4">
    <source>
        <dbReference type="ARBA" id="ARBA00022670"/>
    </source>
</evidence>
<evidence type="ECO:0000313" key="18">
    <source>
        <dbReference type="EMBL" id="GGI02950.1"/>
    </source>
</evidence>
<accession>A0A8J3ESJ4</accession>
<evidence type="ECO:0000256" key="3">
    <source>
        <dbReference type="ARBA" id="ARBA00022475"/>
    </source>
</evidence>
<dbReference type="GO" id="GO:0005886">
    <property type="term" value="C:plasma membrane"/>
    <property type="evidence" value="ECO:0007669"/>
    <property type="project" value="UniProtKB-SubCell"/>
</dbReference>
<evidence type="ECO:0000256" key="8">
    <source>
        <dbReference type="ARBA" id="ARBA00022801"/>
    </source>
</evidence>
<feature type="active site" evidence="15">
    <location>
        <position position="65"/>
    </location>
</feature>
<keyword evidence="12" id="KW-0129">CBS domain</keyword>
<evidence type="ECO:0000256" key="6">
    <source>
        <dbReference type="ARBA" id="ARBA00022723"/>
    </source>
</evidence>
<evidence type="ECO:0000256" key="15">
    <source>
        <dbReference type="PIRSR" id="PIRSR006404-1"/>
    </source>
</evidence>
<dbReference type="RefSeq" id="WP_130648254.1">
    <property type="nucleotide sequence ID" value="NZ_CP036250.1"/>
</dbReference>
<evidence type="ECO:0000256" key="10">
    <source>
        <dbReference type="ARBA" id="ARBA00022989"/>
    </source>
</evidence>
<gene>
    <name evidence="18" type="primary">rip3</name>
    <name evidence="18" type="ORF">GCM10011354_02100</name>
</gene>
<keyword evidence="8 14" id="KW-0378">Hydrolase</keyword>
<comment type="caution">
    <text evidence="18">The sequence shown here is derived from an EMBL/GenBank/DDBJ whole genome shotgun (WGS) entry which is preliminary data.</text>
</comment>
<reference evidence="18" key="2">
    <citation type="submission" date="2020-09" db="EMBL/GenBank/DDBJ databases">
        <authorList>
            <person name="Sun Q."/>
            <person name="Zhou Y."/>
        </authorList>
    </citation>
    <scope>NUCLEOTIDE SEQUENCE</scope>
    <source>
        <strain evidence="18">CGMCC 1.14988</strain>
    </source>
</reference>
<evidence type="ECO:0000256" key="16">
    <source>
        <dbReference type="PIRSR" id="PIRSR006404-2"/>
    </source>
</evidence>
<evidence type="ECO:0000256" key="13">
    <source>
        <dbReference type="ARBA" id="ARBA00023136"/>
    </source>
</evidence>
<reference evidence="18" key="1">
    <citation type="journal article" date="2014" name="Int. J. Syst. Evol. Microbiol.">
        <title>Complete genome sequence of Corynebacterium casei LMG S-19264T (=DSM 44701T), isolated from a smear-ripened cheese.</title>
        <authorList>
            <consortium name="US DOE Joint Genome Institute (JGI-PGF)"/>
            <person name="Walter F."/>
            <person name="Albersmeier A."/>
            <person name="Kalinowski J."/>
            <person name="Ruckert C."/>
        </authorList>
    </citation>
    <scope>NUCLEOTIDE SEQUENCE</scope>
    <source>
        <strain evidence="18">CGMCC 1.14988</strain>
    </source>
</reference>
<keyword evidence="6 14" id="KW-0479">Metal-binding</keyword>
<sequence>MFSRAVRLTRIRGVDVRLDVSLLPFAALVAWFFADRFQLGHAWPTALTMAAVGCVLFFASILAHELGHALEARHRGLDVQRITLFLFGGVTEMHATSDSPRDEFVVAAVGPWISLVCGALFGLVSTFATWTLPAGTAAPVSEVAGLLAWVNIVLAVFNLVPGAPLDGGRVLRAGLWWLLDDRRRALRIAARCGQVLAAGLVLLGVRAVQVAGLDGLFGGLLWLAVGLFLWSAARAELRQSAIDALLEGRRARDLIGALPRAVALDQPLDVFDPQEAADGRSLVPVVGDDGALAGVVAVRELDDLHPTDRAARSARDLLQHVDHLPRVGLDDDVRELIAAFSGSSDAVRVHDGGADLAVVTEREVARALTALRRTGRTATATTRAAS</sequence>
<evidence type="ECO:0000256" key="14">
    <source>
        <dbReference type="PIRNR" id="PIRNR006404"/>
    </source>
</evidence>
<keyword evidence="5 14" id="KW-0812">Transmembrane</keyword>
<organism evidence="18 19">
    <name type="scientific">Egicoccus halophilus</name>
    <dbReference type="NCBI Taxonomy" id="1670830"/>
    <lineage>
        <taxon>Bacteria</taxon>
        <taxon>Bacillati</taxon>
        <taxon>Actinomycetota</taxon>
        <taxon>Nitriliruptoria</taxon>
        <taxon>Egicoccales</taxon>
        <taxon>Egicoccaceae</taxon>
        <taxon>Egicoccus</taxon>
    </lineage>
</organism>
<keyword evidence="19" id="KW-1185">Reference proteome</keyword>
<dbReference type="GO" id="GO:0006508">
    <property type="term" value="P:proteolysis"/>
    <property type="evidence" value="ECO:0007669"/>
    <property type="project" value="UniProtKB-KW"/>
</dbReference>
<comment type="subcellular location">
    <subcellularLocation>
        <location evidence="1 14">Cell membrane</location>
        <topology evidence="1 14">Multi-pass membrane protein</topology>
    </subcellularLocation>
</comment>
<keyword evidence="11 14" id="KW-0482">Metalloprotease</keyword>
<dbReference type="InterPro" id="IPR016483">
    <property type="entry name" value="UCP006404_Pept_M50_CBS"/>
</dbReference>
<evidence type="ECO:0000313" key="19">
    <source>
        <dbReference type="Proteomes" id="UP000650511"/>
    </source>
</evidence>
<keyword evidence="3 14" id="KW-1003">Cell membrane</keyword>
<feature type="transmembrane region" description="Helical" evidence="14">
    <location>
        <begin position="188"/>
        <end position="209"/>
    </location>
</feature>
<keyword evidence="9 14" id="KW-0862">Zinc</keyword>
<feature type="domain" description="Peptidase M50" evidence="17">
    <location>
        <begin position="140"/>
        <end position="197"/>
    </location>
</feature>
<feature type="transmembrane region" description="Helical" evidence="14">
    <location>
        <begin position="148"/>
        <end position="167"/>
    </location>
</feature>
<evidence type="ECO:0000256" key="5">
    <source>
        <dbReference type="ARBA" id="ARBA00022692"/>
    </source>
</evidence>
<keyword evidence="4 14" id="KW-0645">Protease</keyword>